<accession>A0A7X5R419</accession>
<dbReference type="RefSeq" id="WP_167151785.1">
    <property type="nucleotide sequence ID" value="NZ_JAAMOX010000003.1"/>
</dbReference>
<name>A0A7X5R419_9MICO</name>
<proteinExistence type="predicted"/>
<protein>
    <submittedName>
        <fullName evidence="1">Uncharacterized protein</fullName>
    </submittedName>
</protein>
<keyword evidence="2" id="KW-1185">Reference proteome</keyword>
<gene>
    <name evidence="1" type="ORF">FHX76_002877</name>
</gene>
<dbReference type="Proteomes" id="UP000541033">
    <property type="component" value="Unassembled WGS sequence"/>
</dbReference>
<sequence>MQIMLSHAEILALVGSGRLPDFVQHPRESDGVYRVDLVLSKVPGGGAKLALAAALFGKVTLALRPSTDAAADAADGMAPRLTVRITVESAGIPAGEVLGRVRETILDAAEEASLAEAVRVTVDGSSATLLVDCQAVASRYAPEFLVTSVGLDAYGLNAAATLR</sequence>
<dbReference type="AlphaFoldDB" id="A0A7X5R419"/>
<organism evidence="1 2">
    <name type="scientific">Lysinibacter cavernae</name>
    <dbReference type="NCBI Taxonomy" id="1640652"/>
    <lineage>
        <taxon>Bacteria</taxon>
        <taxon>Bacillati</taxon>
        <taxon>Actinomycetota</taxon>
        <taxon>Actinomycetes</taxon>
        <taxon>Micrococcales</taxon>
        <taxon>Microbacteriaceae</taxon>
        <taxon>Lysinibacter</taxon>
    </lineage>
</organism>
<reference evidence="1 2" key="1">
    <citation type="submission" date="2020-02" db="EMBL/GenBank/DDBJ databases">
        <title>Sequencing the genomes of 1000 actinobacteria strains.</title>
        <authorList>
            <person name="Klenk H.-P."/>
        </authorList>
    </citation>
    <scope>NUCLEOTIDE SEQUENCE [LARGE SCALE GENOMIC DNA]</scope>
    <source>
        <strain evidence="1 2">DSM 27960</strain>
    </source>
</reference>
<evidence type="ECO:0000313" key="1">
    <source>
        <dbReference type="EMBL" id="NIH54962.1"/>
    </source>
</evidence>
<comment type="caution">
    <text evidence="1">The sequence shown here is derived from an EMBL/GenBank/DDBJ whole genome shotgun (WGS) entry which is preliminary data.</text>
</comment>
<evidence type="ECO:0000313" key="2">
    <source>
        <dbReference type="Proteomes" id="UP000541033"/>
    </source>
</evidence>
<dbReference type="EMBL" id="JAAMOX010000003">
    <property type="protein sequence ID" value="NIH54962.1"/>
    <property type="molecule type" value="Genomic_DNA"/>
</dbReference>